<gene>
    <name evidence="3" type="ORF">GCM10025790_25320</name>
</gene>
<dbReference type="InterPro" id="IPR029069">
    <property type="entry name" value="HotDog_dom_sf"/>
</dbReference>
<dbReference type="InterPro" id="IPR003965">
    <property type="entry name" value="Fatty_acid_synthase"/>
</dbReference>
<dbReference type="InterPro" id="IPR002539">
    <property type="entry name" value="MaoC-like_dom"/>
</dbReference>
<dbReference type="Proteomes" id="UP001500368">
    <property type="component" value="Unassembled WGS sequence"/>
</dbReference>
<evidence type="ECO:0000313" key="4">
    <source>
        <dbReference type="Proteomes" id="UP001500368"/>
    </source>
</evidence>
<name>A0ABP9G310_9MICC</name>
<comment type="similarity">
    <text evidence="1">Belongs to the enoyl-CoA hydratase/isomerase family.</text>
</comment>
<feature type="domain" description="MaoC-like" evidence="2">
    <location>
        <begin position="211"/>
        <end position="290"/>
    </location>
</feature>
<keyword evidence="4" id="KW-1185">Reference proteome</keyword>
<protein>
    <submittedName>
        <fullName evidence="3">MaoC/PaaZ C-terminal domain-containing protein</fullName>
    </submittedName>
</protein>
<evidence type="ECO:0000313" key="3">
    <source>
        <dbReference type="EMBL" id="GAA4926336.1"/>
    </source>
</evidence>
<proteinExistence type="inferred from homology"/>
<dbReference type="Pfam" id="PF01575">
    <property type="entry name" value="MaoC_dehydratas"/>
    <property type="match status" value="1"/>
</dbReference>
<reference evidence="4" key="1">
    <citation type="journal article" date="2019" name="Int. J. Syst. Evol. Microbiol.">
        <title>The Global Catalogue of Microorganisms (GCM) 10K type strain sequencing project: providing services to taxonomists for standard genome sequencing and annotation.</title>
        <authorList>
            <consortium name="The Broad Institute Genomics Platform"/>
            <consortium name="The Broad Institute Genome Sequencing Center for Infectious Disease"/>
            <person name="Wu L."/>
            <person name="Ma J."/>
        </authorList>
    </citation>
    <scope>NUCLEOTIDE SEQUENCE [LARGE SCALE GENOMIC DNA]</scope>
    <source>
        <strain evidence="4">JCM 19129</strain>
    </source>
</reference>
<dbReference type="PANTHER" id="PTHR43841">
    <property type="entry name" value="3-HYDROXYACYL-THIOESTER DEHYDRATASE HTDX-RELATED"/>
    <property type="match status" value="1"/>
</dbReference>
<dbReference type="EMBL" id="BAABLW010000007">
    <property type="protein sequence ID" value="GAA4926336.1"/>
    <property type="molecule type" value="Genomic_DNA"/>
</dbReference>
<organism evidence="3 4">
    <name type="scientific">Nesterenkonia rhizosphaerae</name>
    <dbReference type="NCBI Taxonomy" id="1348272"/>
    <lineage>
        <taxon>Bacteria</taxon>
        <taxon>Bacillati</taxon>
        <taxon>Actinomycetota</taxon>
        <taxon>Actinomycetes</taxon>
        <taxon>Micrococcales</taxon>
        <taxon>Micrococcaceae</taxon>
        <taxon>Nesterenkonia</taxon>
    </lineage>
</organism>
<evidence type="ECO:0000256" key="1">
    <source>
        <dbReference type="ARBA" id="ARBA00005254"/>
    </source>
</evidence>
<sequence>MTPAATSFEEPRRIRTPKLSRLYLGAALDAARNAISSSGNLRVLPQVPVLASHPGITPEQVEQYRALFGGEVFDGVHRRSLPSVLVHIAAFPVQMALMSQDDFPLQLMGMVHLSNQVEHHQPIGAEEALQILARAENLRAHRRGTQVDIVVEIFSADVDVTADGGTQPLWSSVSTYLNRGTYLAGKPDRNDEPGPAFVPPTKTASWKLGADAGRAYAAVSGDYNPIHVSSLGAKALGMPSAIVHGMYSAGRMLEGREPEQAGHRWSIHFEAPVTLPATVAFAAEEVDDHTIRFTGWNPRKVRRHFTGELII</sequence>
<evidence type="ECO:0000259" key="2">
    <source>
        <dbReference type="Pfam" id="PF01575"/>
    </source>
</evidence>
<dbReference type="SUPFAM" id="SSF54637">
    <property type="entry name" value="Thioesterase/thiol ester dehydrase-isomerase"/>
    <property type="match status" value="2"/>
</dbReference>
<dbReference type="PANTHER" id="PTHR43841:SF3">
    <property type="entry name" value="(3R)-HYDROXYACYL-ACP DEHYDRATASE SUBUNIT HADB"/>
    <property type="match status" value="1"/>
</dbReference>
<dbReference type="PRINTS" id="PR01483">
    <property type="entry name" value="FASYNTHASE"/>
</dbReference>
<dbReference type="RefSeq" id="WP_345478369.1">
    <property type="nucleotide sequence ID" value="NZ_BAABLW010000007.1"/>
</dbReference>
<accession>A0ABP9G310</accession>
<comment type="caution">
    <text evidence="3">The sequence shown here is derived from an EMBL/GenBank/DDBJ whole genome shotgun (WGS) entry which is preliminary data.</text>
</comment>
<dbReference type="Gene3D" id="3.10.129.10">
    <property type="entry name" value="Hotdog Thioesterase"/>
    <property type="match status" value="1"/>
</dbReference>